<dbReference type="InterPro" id="IPR003593">
    <property type="entry name" value="AAA+_ATPase"/>
</dbReference>
<evidence type="ECO:0000256" key="2">
    <source>
        <dbReference type="ARBA" id="ARBA00022448"/>
    </source>
</evidence>
<dbReference type="Pfam" id="PF00005">
    <property type="entry name" value="ABC_tran"/>
    <property type="match status" value="1"/>
</dbReference>
<dbReference type="RefSeq" id="WP_077834714.1">
    <property type="nucleotide sequence ID" value="NZ_CP096983.1"/>
</dbReference>
<dbReference type="InterPro" id="IPR027417">
    <property type="entry name" value="P-loop_NTPase"/>
</dbReference>
<dbReference type="GO" id="GO:0005524">
    <property type="term" value="F:ATP binding"/>
    <property type="evidence" value="ECO:0007669"/>
    <property type="project" value="UniProtKB-KW"/>
</dbReference>
<keyword evidence="4 5" id="KW-0067">ATP-binding</keyword>
<gene>
    <name evidence="5" type="primary">bcrA_8</name>
    <name evidence="5" type="ORF">CROST_030280</name>
</gene>
<dbReference type="Proteomes" id="UP000190951">
    <property type="component" value="Chromosome"/>
</dbReference>
<dbReference type="PROSITE" id="PS00211">
    <property type="entry name" value="ABC_TRANSPORTER_1"/>
    <property type="match status" value="1"/>
</dbReference>
<keyword evidence="3" id="KW-0547">Nucleotide-binding</keyword>
<dbReference type="PANTHER" id="PTHR43335:SF8">
    <property type="entry name" value="ABC TRANSPORTER, ATP-BINDING PROTEIN"/>
    <property type="match status" value="1"/>
</dbReference>
<keyword evidence="2" id="KW-0813">Transport</keyword>
<dbReference type="InterPro" id="IPR003439">
    <property type="entry name" value="ABC_transporter-like_ATP-bd"/>
</dbReference>
<dbReference type="PROSITE" id="PS50893">
    <property type="entry name" value="ABC_TRANSPORTER_2"/>
    <property type="match status" value="1"/>
</dbReference>
<reference evidence="5 6" key="1">
    <citation type="submission" date="2022-04" db="EMBL/GenBank/DDBJ databases">
        <title>Genome sequence of C. roseum typestrain.</title>
        <authorList>
            <person name="Poehlein A."/>
            <person name="Schoch T."/>
            <person name="Duerre P."/>
            <person name="Daniel R."/>
        </authorList>
    </citation>
    <scope>NUCLEOTIDE SEQUENCE [LARGE SCALE GENOMIC DNA]</scope>
    <source>
        <strain evidence="5 6">DSM 7320</strain>
    </source>
</reference>
<dbReference type="STRING" id="84029.CROST_35060"/>
<dbReference type="InterPro" id="IPR017871">
    <property type="entry name" value="ABC_transporter-like_CS"/>
</dbReference>
<keyword evidence="6" id="KW-1185">Reference proteome</keyword>
<evidence type="ECO:0000313" key="5">
    <source>
        <dbReference type="EMBL" id="URZ12306.1"/>
    </source>
</evidence>
<dbReference type="Gene3D" id="3.40.50.300">
    <property type="entry name" value="P-loop containing nucleotide triphosphate hydrolases"/>
    <property type="match status" value="1"/>
</dbReference>
<evidence type="ECO:0000313" key="6">
    <source>
        <dbReference type="Proteomes" id="UP000190951"/>
    </source>
</evidence>
<dbReference type="AlphaFoldDB" id="A0A1S8LZ12"/>
<evidence type="ECO:0000256" key="3">
    <source>
        <dbReference type="ARBA" id="ARBA00022741"/>
    </source>
</evidence>
<dbReference type="EMBL" id="CP096983">
    <property type="protein sequence ID" value="URZ12306.1"/>
    <property type="molecule type" value="Genomic_DNA"/>
</dbReference>
<evidence type="ECO:0000256" key="1">
    <source>
        <dbReference type="ARBA" id="ARBA00005417"/>
    </source>
</evidence>
<comment type="similarity">
    <text evidence="1">Belongs to the ABC transporter superfamily.</text>
</comment>
<protein>
    <submittedName>
        <fullName evidence="5">Bacitracin transport ATP-binding protein BcrA</fullName>
    </submittedName>
</protein>
<dbReference type="GO" id="GO:0016887">
    <property type="term" value="F:ATP hydrolysis activity"/>
    <property type="evidence" value="ECO:0007669"/>
    <property type="project" value="InterPro"/>
</dbReference>
<dbReference type="SMART" id="SM00382">
    <property type="entry name" value="AAA"/>
    <property type="match status" value="1"/>
</dbReference>
<accession>A0A1S8LZ12</accession>
<dbReference type="PANTHER" id="PTHR43335">
    <property type="entry name" value="ABC TRANSPORTER, ATP-BINDING PROTEIN"/>
    <property type="match status" value="1"/>
</dbReference>
<organism evidence="5 6">
    <name type="scientific">Clostridium felsineum</name>
    <dbReference type="NCBI Taxonomy" id="36839"/>
    <lineage>
        <taxon>Bacteria</taxon>
        <taxon>Bacillati</taxon>
        <taxon>Bacillota</taxon>
        <taxon>Clostridia</taxon>
        <taxon>Eubacteriales</taxon>
        <taxon>Clostridiaceae</taxon>
        <taxon>Clostridium</taxon>
    </lineage>
</organism>
<proteinExistence type="inferred from homology"/>
<evidence type="ECO:0000256" key="4">
    <source>
        <dbReference type="ARBA" id="ARBA00022840"/>
    </source>
</evidence>
<dbReference type="KEGG" id="crw:CROST_030280"/>
<sequence>MNYVIRTVNVTKSFKERNAVEDVSMNIKKGEIYALLGENGAGKTTLMKMITNLIRPSIGEIEIFGEKLSVKSFEILKRMGQIIEYPVFYNKLTAKENIELHLEYMGYYDERTIDEIFKLVHLEENKDKKVREFSLGMKQRLGIARAISTRPEILILDEPINGLDPVGVKEIRELLKKLSKEYGMTILISSHILGEIERLADKVGIMEKGRLHKEVTIESSIREKNLEYIELVTKDIRKAAYILTNDLKISNFKILDNDSIKIYDLNIPQNVISKTLILNDINIESIIRKKSNLEDYFLKTLRKEDYNV</sequence>
<name>A0A1S8LZ12_9CLOT</name>
<dbReference type="SUPFAM" id="SSF52540">
    <property type="entry name" value="P-loop containing nucleoside triphosphate hydrolases"/>
    <property type="match status" value="1"/>
</dbReference>